<dbReference type="Pfam" id="PF09103">
    <property type="entry name" value="BRCA-2_OB1"/>
    <property type="match status" value="1"/>
</dbReference>
<dbReference type="InterPro" id="IPR015525">
    <property type="entry name" value="BRCA2"/>
</dbReference>
<dbReference type="OrthoDB" id="21095at2759"/>
<dbReference type="PANTHER" id="PTHR11289:SF0">
    <property type="entry name" value="BREAST CANCER TYPE 2 SUSCEPTIBILITY PROTEIN"/>
    <property type="match status" value="1"/>
</dbReference>
<organism evidence="2 3">
    <name type="scientific">Coemansia pectinata</name>
    <dbReference type="NCBI Taxonomy" id="1052879"/>
    <lineage>
        <taxon>Eukaryota</taxon>
        <taxon>Fungi</taxon>
        <taxon>Fungi incertae sedis</taxon>
        <taxon>Zoopagomycota</taxon>
        <taxon>Kickxellomycotina</taxon>
        <taxon>Kickxellomycetes</taxon>
        <taxon>Kickxellales</taxon>
        <taxon>Kickxellaceae</taxon>
        <taxon>Coemansia</taxon>
    </lineage>
</organism>
<feature type="non-terminal residue" evidence="2">
    <location>
        <position position="1"/>
    </location>
</feature>
<dbReference type="AlphaFoldDB" id="A0A9W8L8P3"/>
<dbReference type="PANTHER" id="PTHR11289">
    <property type="entry name" value="BREAST CANCER TYPE 2 SUSCEPTIBILITY PROTEIN BRCA2"/>
    <property type="match status" value="1"/>
</dbReference>
<dbReference type="InterPro" id="IPR036315">
    <property type="entry name" value="BRCA2_hlx_sf"/>
</dbReference>
<feature type="domain" description="BRCA2 OB1" evidence="1">
    <location>
        <begin position="117"/>
        <end position="227"/>
    </location>
</feature>
<dbReference type="SUPFAM" id="SSF81878">
    <property type="entry name" value="BRCA2 tower domain"/>
    <property type="match status" value="1"/>
</dbReference>
<dbReference type="Proteomes" id="UP001140011">
    <property type="component" value="Unassembled WGS sequence"/>
</dbReference>
<dbReference type="SUPFAM" id="SSF81872">
    <property type="entry name" value="BRCA2 helical domain"/>
    <property type="match status" value="1"/>
</dbReference>
<dbReference type="Gene3D" id="2.40.50.140">
    <property type="entry name" value="Nucleic acid-binding proteins"/>
    <property type="match status" value="2"/>
</dbReference>
<proteinExistence type="predicted"/>
<sequence length="586" mass="63990">GKHTEPQVFDLTRQTRRHTLGSIGSQVGVGDTQQLPQGVLTMSAGLAAEYRFTDEASSQLWGAAEARQALLDRGCVSSAVTETWVLPTQWRSFWSIDNIVNRLLYRYEREYVCGQRSALRRVLEGDSSSQQLMVLCVAAVRCTDKATQAEVTDGWYGVQAVLDPVLAQAFRKGRLRIGDKIACVGLRLSGVAEGVPPLSDKAEHARLMLNGNCVRRAPWDAKLGFQRRKAMFLSLSAVCELGGPVGAALDVVVMRSYPMLYMETLADGRRVMRSEKEEQRISGALAAKRAAVTQDLKERELMARSKSANGVRLATSNIEACHEGKELYDYVMHSSADPTEAQRQLTSAQAEALERYAAEQQAAVEADVAETVDKRAPQRQVRALFKLLVCDYPAHKCKQAEPSGSQLALVTVWGPRGIGPADFAEGARFLFTGLTVSQRKAGWQQIHPHHQDACLRLNFSLPGSHFKPIPADPEVVQRSEYHERGTLCVDEMCHITPGQEVDLAGTVTGCQAGQQPGQSSVLHLSTTDERGTSHVATIEFPVVTFGAINVASGCQATVRNCVYAPRPGAAPNTFHLRAGDGCELVY</sequence>
<dbReference type="SUPFAM" id="SSF50249">
    <property type="entry name" value="Nucleic acid-binding proteins"/>
    <property type="match status" value="2"/>
</dbReference>
<reference evidence="2" key="1">
    <citation type="submission" date="2022-07" db="EMBL/GenBank/DDBJ databases">
        <title>Phylogenomic reconstructions and comparative analyses of Kickxellomycotina fungi.</title>
        <authorList>
            <person name="Reynolds N.K."/>
            <person name="Stajich J.E."/>
            <person name="Barry K."/>
            <person name="Grigoriev I.V."/>
            <person name="Crous P."/>
            <person name="Smith M.E."/>
        </authorList>
    </citation>
    <scope>NUCLEOTIDE SEQUENCE</scope>
    <source>
        <strain evidence="2">BCRC 34297</strain>
    </source>
</reference>
<evidence type="ECO:0000313" key="3">
    <source>
        <dbReference type="Proteomes" id="UP001140011"/>
    </source>
</evidence>
<dbReference type="GO" id="GO:0000724">
    <property type="term" value="P:double-strand break repair via homologous recombination"/>
    <property type="evidence" value="ECO:0007669"/>
    <property type="project" value="InterPro"/>
</dbReference>
<dbReference type="GO" id="GO:0006355">
    <property type="term" value="P:regulation of DNA-templated transcription"/>
    <property type="evidence" value="ECO:0007669"/>
    <property type="project" value="TreeGrafter"/>
</dbReference>
<dbReference type="InterPro" id="IPR012340">
    <property type="entry name" value="NA-bd_OB-fold"/>
</dbReference>
<dbReference type="EMBL" id="JANBUH010000335">
    <property type="protein sequence ID" value="KAJ2751971.1"/>
    <property type="molecule type" value="Genomic_DNA"/>
</dbReference>
<evidence type="ECO:0000259" key="1">
    <source>
        <dbReference type="Pfam" id="PF09103"/>
    </source>
</evidence>
<comment type="caution">
    <text evidence="2">The sequence shown here is derived from an EMBL/GenBank/DDBJ whole genome shotgun (WGS) entry which is preliminary data.</text>
</comment>
<dbReference type="InterPro" id="IPR015187">
    <property type="entry name" value="BRCA2_OB_1"/>
</dbReference>
<keyword evidence="3" id="KW-1185">Reference proteome</keyword>
<accession>A0A9W8L8P3</accession>
<evidence type="ECO:0000313" key="2">
    <source>
        <dbReference type="EMBL" id="KAJ2751971.1"/>
    </source>
</evidence>
<dbReference type="CDD" id="cd04493">
    <property type="entry name" value="BRCA2DBD_OB1"/>
    <property type="match status" value="1"/>
</dbReference>
<protein>
    <recommendedName>
        <fullName evidence="1">BRCA2 OB1 domain-containing protein</fullName>
    </recommendedName>
</protein>
<name>A0A9W8L8P3_9FUNG</name>
<gene>
    <name evidence="2" type="ORF">GGI19_004129</name>
</gene>